<dbReference type="AlphaFoldDB" id="Q023T8"/>
<dbReference type="InParanoid" id="Q023T8"/>
<dbReference type="eggNOG" id="COG1524">
    <property type="taxonomic scope" value="Bacteria"/>
</dbReference>
<dbReference type="KEGG" id="sus:Acid_2764"/>
<reference evidence="1" key="1">
    <citation type="submission" date="2006-10" db="EMBL/GenBank/DDBJ databases">
        <title>Complete sequence of Solibacter usitatus Ellin6076.</title>
        <authorList>
            <consortium name="US DOE Joint Genome Institute"/>
            <person name="Copeland A."/>
            <person name="Lucas S."/>
            <person name="Lapidus A."/>
            <person name="Barry K."/>
            <person name="Detter J.C."/>
            <person name="Glavina del Rio T."/>
            <person name="Hammon N."/>
            <person name="Israni S."/>
            <person name="Dalin E."/>
            <person name="Tice H."/>
            <person name="Pitluck S."/>
            <person name="Thompson L.S."/>
            <person name="Brettin T."/>
            <person name="Bruce D."/>
            <person name="Han C."/>
            <person name="Tapia R."/>
            <person name="Gilna P."/>
            <person name="Schmutz J."/>
            <person name="Larimer F."/>
            <person name="Land M."/>
            <person name="Hauser L."/>
            <person name="Kyrpides N."/>
            <person name="Mikhailova N."/>
            <person name="Janssen P.H."/>
            <person name="Kuske C.R."/>
            <person name="Richardson P."/>
        </authorList>
    </citation>
    <scope>NUCLEOTIDE SEQUENCE</scope>
    <source>
        <strain evidence="1">Ellin6076</strain>
    </source>
</reference>
<organism evidence="1">
    <name type="scientific">Solibacter usitatus (strain Ellin6076)</name>
    <dbReference type="NCBI Taxonomy" id="234267"/>
    <lineage>
        <taxon>Bacteria</taxon>
        <taxon>Pseudomonadati</taxon>
        <taxon>Acidobacteriota</taxon>
        <taxon>Terriglobia</taxon>
        <taxon>Bryobacterales</taxon>
        <taxon>Solibacteraceae</taxon>
        <taxon>Candidatus Solibacter</taxon>
    </lineage>
</organism>
<dbReference type="CDD" id="cd16018">
    <property type="entry name" value="Enpp"/>
    <property type="match status" value="1"/>
</dbReference>
<name>Q023T8_SOLUE</name>
<dbReference type="OrthoDB" id="9779418at2"/>
<dbReference type="HOGENOM" id="CLU_017594_0_0_0"/>
<sequence length="397" mass="43322" precursor="true">MKRLLVMGLLAGAAFARQPLLVISVDGLDQRYLAHCDEMKLKIPNLRRLMREGQWSRGVIGVMPTITWPSHTTILTGVDPKVHGVLSNRKPAAEGGDYPWSAKLLKARTLLDAAHEAGLKTAAITWPVTVDAPASFNLPEYFQRRRGGAMDLRSIESKAVPADLVTRIAGMFPSFAQEWMDDRTRTQAVVSLLRAERPDLLVVHLVDLDSEEHDNAPFSRESNAILEYTDELIGRMLEALAPGSAVALVSDHGFEKVEMEVNLAAFAAEAGVAGVRPMGSIAVAETEPSAEFVRTTSRDPRYGIGRVIPKDEVARFAPQFESAAAVFESAPGFLFASGNSGEVFSKPRETGNHGHWPMRYRSVYVLWGAGIAPANLPEFSLKEIAGKLAAVIDVRMP</sequence>
<accession>Q023T8</accession>
<dbReference type="InterPro" id="IPR017850">
    <property type="entry name" value="Alkaline_phosphatase_core_sf"/>
</dbReference>
<dbReference type="STRING" id="234267.Acid_2764"/>
<proteinExistence type="predicted"/>
<dbReference type="InterPro" id="IPR002591">
    <property type="entry name" value="Phosphodiest/P_Trfase"/>
</dbReference>
<dbReference type="PANTHER" id="PTHR10151">
    <property type="entry name" value="ECTONUCLEOTIDE PYROPHOSPHATASE/PHOSPHODIESTERASE"/>
    <property type="match status" value="1"/>
</dbReference>
<dbReference type="PANTHER" id="PTHR10151:SF120">
    <property type="entry name" value="BIS(5'-ADENOSYL)-TRIPHOSPHATASE"/>
    <property type="match status" value="1"/>
</dbReference>
<evidence type="ECO:0000313" key="1">
    <source>
        <dbReference type="EMBL" id="ABJ83752.1"/>
    </source>
</evidence>
<dbReference type="SUPFAM" id="SSF53649">
    <property type="entry name" value="Alkaline phosphatase-like"/>
    <property type="match status" value="1"/>
</dbReference>
<dbReference type="GO" id="GO:0016787">
    <property type="term" value="F:hydrolase activity"/>
    <property type="evidence" value="ECO:0007669"/>
    <property type="project" value="UniProtKB-ARBA"/>
</dbReference>
<protein>
    <submittedName>
        <fullName evidence="1">Type I phosphodiesterase/nucleotide pyrophosphatase</fullName>
    </submittedName>
</protein>
<gene>
    <name evidence="1" type="ordered locus">Acid_2764</name>
</gene>
<dbReference type="EMBL" id="CP000473">
    <property type="protein sequence ID" value="ABJ83752.1"/>
    <property type="molecule type" value="Genomic_DNA"/>
</dbReference>
<dbReference type="Pfam" id="PF01663">
    <property type="entry name" value="Phosphodiest"/>
    <property type="match status" value="1"/>
</dbReference>
<dbReference type="Gene3D" id="3.40.720.10">
    <property type="entry name" value="Alkaline Phosphatase, subunit A"/>
    <property type="match status" value="1"/>
</dbReference>